<evidence type="ECO:0000313" key="5">
    <source>
        <dbReference type="Proteomes" id="UP000516173"/>
    </source>
</evidence>
<protein>
    <recommendedName>
        <fullName evidence="3">DUF8017 domain-containing protein</fullName>
    </recommendedName>
</protein>
<dbReference type="Pfam" id="PF26056">
    <property type="entry name" value="DUF8017"/>
    <property type="match status" value="1"/>
</dbReference>
<reference evidence="4 5" key="1">
    <citation type="submission" date="2020-08" db="EMBL/GenBank/DDBJ databases">
        <title>Genome Sequencing of Nocardia wallacei strain FMUON74 and assembly.</title>
        <authorList>
            <person name="Toyokawa M."/>
            <person name="Uesaka K."/>
        </authorList>
    </citation>
    <scope>NUCLEOTIDE SEQUENCE [LARGE SCALE GENOMIC DNA]</scope>
    <source>
        <strain evidence="4 5">FMUON74</strain>
    </source>
</reference>
<feature type="compositionally biased region" description="Gly residues" evidence="1">
    <location>
        <begin position="88"/>
        <end position="103"/>
    </location>
</feature>
<dbReference type="KEGG" id="nwl:NWFMUON74_53870"/>
<keyword evidence="2" id="KW-0472">Membrane</keyword>
<dbReference type="InterPro" id="IPR058330">
    <property type="entry name" value="DUF8017"/>
</dbReference>
<keyword evidence="2" id="KW-1133">Transmembrane helix</keyword>
<organism evidence="4 5">
    <name type="scientific">Nocardia wallacei</name>
    <dbReference type="NCBI Taxonomy" id="480035"/>
    <lineage>
        <taxon>Bacteria</taxon>
        <taxon>Bacillati</taxon>
        <taxon>Actinomycetota</taxon>
        <taxon>Actinomycetes</taxon>
        <taxon>Mycobacteriales</taxon>
        <taxon>Nocardiaceae</taxon>
        <taxon>Nocardia</taxon>
    </lineage>
</organism>
<dbReference type="AlphaFoldDB" id="A0A7G1KQQ5"/>
<feature type="compositionally biased region" description="Low complexity" evidence="1">
    <location>
        <begin position="104"/>
        <end position="133"/>
    </location>
</feature>
<keyword evidence="2" id="KW-0812">Transmembrane</keyword>
<evidence type="ECO:0000259" key="3">
    <source>
        <dbReference type="Pfam" id="PF26056"/>
    </source>
</evidence>
<feature type="compositionally biased region" description="Low complexity" evidence="1">
    <location>
        <begin position="1"/>
        <end position="13"/>
    </location>
</feature>
<evidence type="ECO:0000256" key="1">
    <source>
        <dbReference type="SAM" id="MobiDB-lite"/>
    </source>
</evidence>
<accession>A0A7G1KQQ5</accession>
<keyword evidence="5" id="KW-1185">Reference proteome</keyword>
<dbReference type="EMBL" id="AP023396">
    <property type="protein sequence ID" value="BCK57615.1"/>
    <property type="molecule type" value="Genomic_DNA"/>
</dbReference>
<dbReference type="Proteomes" id="UP000516173">
    <property type="component" value="Chromosome"/>
</dbReference>
<gene>
    <name evidence="4" type="ORF">NWFMUON74_53870</name>
</gene>
<feature type="compositionally biased region" description="Gly residues" evidence="1">
    <location>
        <begin position="49"/>
        <end position="58"/>
    </location>
</feature>
<evidence type="ECO:0000256" key="2">
    <source>
        <dbReference type="SAM" id="Phobius"/>
    </source>
</evidence>
<feature type="region of interest" description="Disordered" evidence="1">
    <location>
        <begin position="1"/>
        <end position="135"/>
    </location>
</feature>
<feature type="domain" description="DUF8017" evidence="3">
    <location>
        <begin position="197"/>
        <end position="364"/>
    </location>
</feature>
<feature type="region of interest" description="Disordered" evidence="1">
    <location>
        <begin position="172"/>
        <end position="197"/>
    </location>
</feature>
<feature type="compositionally biased region" description="Low complexity" evidence="1">
    <location>
        <begin position="75"/>
        <end position="84"/>
    </location>
</feature>
<name>A0A7G1KQQ5_9NOCA</name>
<sequence length="365" mass="36348">MQSDVPGQPGEQGYPPPGMPGQPGDQGFEQPGGPGQGAEAGAPETVLYGGQGQTGGHGVAQSGAPETVLYGGAGQPPAGYAYPAEFPGGQGNYQGQPGAGGYGQVPPQYPGQAGYPGQPYGYPGQAQYPYQGGYPPPPGGGNKGLLIGLLAAGVVVVLAIVGAVVLVVNRDSSPDQASSASSTRSSAPRTSGAKAPTPVVPGFRTVAALNYGIAYDVPATWTVAATSTYRIAGTATASDGESYCPGSAYRTVSFVSPSPSTDLAEAARAIGMSAARSGYSSSTDATPTPPRSLTAKGMTGKAIQVSGTWRPSKPGCTTTTYTVHTFAFTAPSGSTLVLGIVADTGTTDELTPSTAQQILGSVRPL</sequence>
<feature type="compositionally biased region" description="Low complexity" evidence="1">
    <location>
        <begin position="172"/>
        <end position="191"/>
    </location>
</feature>
<evidence type="ECO:0000313" key="4">
    <source>
        <dbReference type="EMBL" id="BCK57615.1"/>
    </source>
</evidence>
<feature type="transmembrane region" description="Helical" evidence="2">
    <location>
        <begin position="145"/>
        <end position="168"/>
    </location>
</feature>
<proteinExistence type="predicted"/>